<feature type="binding site" evidence="9">
    <location>
        <begin position="274"/>
        <end position="275"/>
    </location>
    <ligand>
        <name>substrate</name>
    </ligand>
</feature>
<reference evidence="15" key="1">
    <citation type="submission" date="2012-01" db="EMBL/GenBank/DDBJ databases">
        <title>The Genome Sequence of Treponema denticola H-22.</title>
        <authorList>
            <consortium name="The Broad Institute Genome Sequencing Platform"/>
            <person name="Earl A."/>
            <person name="Ward D."/>
            <person name="Feldgarden M."/>
            <person name="Gevers D."/>
            <person name="Blanton J.M."/>
            <person name="Fenno C.J."/>
            <person name="Baranova O.V."/>
            <person name="Mathney J."/>
            <person name="Dewhirst F.E."/>
            <person name="Izard J."/>
            <person name="Young S.K."/>
            <person name="Zeng Q."/>
            <person name="Gargeya S."/>
            <person name="Fitzgerald M."/>
            <person name="Haas B."/>
            <person name="Abouelleil A."/>
            <person name="Alvarado L."/>
            <person name="Arachchi H.M."/>
            <person name="Berlin A."/>
            <person name="Chapman S.B."/>
            <person name="Gearin G."/>
            <person name="Goldberg J."/>
            <person name="Griggs A."/>
            <person name="Gujja S."/>
            <person name="Hansen M."/>
            <person name="Heiman D."/>
            <person name="Howarth C."/>
            <person name="Larimer J."/>
            <person name="Lui A."/>
            <person name="MacDonald P.J.P."/>
            <person name="McCowen C."/>
            <person name="Montmayeur A."/>
            <person name="Murphy C."/>
            <person name="Neiman D."/>
            <person name="Pearson M."/>
            <person name="Priest M."/>
            <person name="Roberts A."/>
            <person name="Saif S."/>
            <person name="Shea T."/>
            <person name="Sisk P."/>
            <person name="Stolte C."/>
            <person name="Sykes S."/>
            <person name="Wortman J."/>
            <person name="Nusbaum C."/>
            <person name="Birren B."/>
        </authorList>
    </citation>
    <scope>NUCLEOTIDE SEQUENCE [LARGE SCALE GENOMIC DNA]</scope>
    <source>
        <strain evidence="15">H-22</strain>
    </source>
</reference>
<keyword evidence="3 7" id="KW-0560">Oxidoreductase</keyword>
<dbReference type="Proteomes" id="UP000011705">
    <property type="component" value="Chromosome"/>
</dbReference>
<dbReference type="GO" id="GO:0005975">
    <property type="term" value="P:carbohydrate metabolic process"/>
    <property type="evidence" value="ECO:0007669"/>
    <property type="project" value="InterPro"/>
</dbReference>
<dbReference type="GO" id="GO:0046168">
    <property type="term" value="P:glycerol-3-phosphate catabolic process"/>
    <property type="evidence" value="ECO:0007669"/>
    <property type="project" value="InterPro"/>
</dbReference>
<evidence type="ECO:0000256" key="3">
    <source>
        <dbReference type="ARBA" id="ARBA00023002"/>
    </source>
</evidence>
<evidence type="ECO:0000256" key="1">
    <source>
        <dbReference type="ARBA" id="ARBA00011009"/>
    </source>
</evidence>
<feature type="binding site" evidence="7">
    <location>
        <position position="33"/>
    </location>
    <ligand>
        <name>NADPH</name>
        <dbReference type="ChEBI" id="CHEBI:57783"/>
    </ligand>
</feature>
<dbReference type="NCBIfam" id="NF000942">
    <property type="entry name" value="PRK00094.1-4"/>
    <property type="match status" value="1"/>
</dbReference>
<feature type="binding site" evidence="7">
    <location>
        <position position="275"/>
    </location>
    <ligand>
        <name>sn-glycerol 3-phosphate</name>
        <dbReference type="ChEBI" id="CHEBI:57597"/>
    </ligand>
</feature>
<dbReference type="SUPFAM" id="SSF51735">
    <property type="entry name" value="NAD(P)-binding Rossmann-fold domains"/>
    <property type="match status" value="1"/>
</dbReference>
<dbReference type="Gene3D" id="1.10.1040.10">
    <property type="entry name" value="N-(1-d-carboxylethyl)-l-norvaline Dehydrogenase, domain 2"/>
    <property type="match status" value="1"/>
</dbReference>
<feature type="binding site" evidence="7">
    <location>
        <position position="149"/>
    </location>
    <ligand>
        <name>sn-glycerol 3-phosphate</name>
        <dbReference type="ChEBI" id="CHEBI:57597"/>
    </ligand>
</feature>
<feature type="binding site" evidence="7">
    <location>
        <position position="13"/>
    </location>
    <ligand>
        <name>NADPH</name>
        <dbReference type="ChEBI" id="CHEBI:57783"/>
    </ligand>
</feature>
<keyword evidence="7" id="KW-0521">NADP</keyword>
<dbReference type="Pfam" id="PF01210">
    <property type="entry name" value="NAD_Gly3P_dh_N"/>
    <property type="match status" value="1"/>
</dbReference>
<dbReference type="InterPro" id="IPR008927">
    <property type="entry name" value="6-PGluconate_DH-like_C_sf"/>
</dbReference>
<keyword evidence="2 7" id="KW-0444">Lipid biosynthesis</keyword>
<evidence type="ECO:0000256" key="2">
    <source>
        <dbReference type="ARBA" id="ARBA00022516"/>
    </source>
</evidence>
<dbReference type="EMBL" id="AGDV01000006">
    <property type="protein sequence ID" value="EMB35033.1"/>
    <property type="molecule type" value="Genomic_DNA"/>
</dbReference>
<dbReference type="GO" id="GO:0005829">
    <property type="term" value="C:cytosol"/>
    <property type="evidence" value="ECO:0007669"/>
    <property type="project" value="TreeGrafter"/>
</dbReference>
<dbReference type="Gene3D" id="3.40.50.720">
    <property type="entry name" value="NAD(P)-binding Rossmann-like Domain"/>
    <property type="match status" value="1"/>
</dbReference>
<evidence type="ECO:0000259" key="13">
    <source>
        <dbReference type="Pfam" id="PF01210"/>
    </source>
</evidence>
<dbReference type="GO" id="GO:0046167">
    <property type="term" value="P:glycerol-3-phosphate biosynthetic process"/>
    <property type="evidence" value="ECO:0007669"/>
    <property type="project" value="UniProtKB-UniRule"/>
</dbReference>
<evidence type="ECO:0000256" key="10">
    <source>
        <dbReference type="PIRSR" id="PIRSR000114-3"/>
    </source>
</evidence>
<comment type="caution">
    <text evidence="7">Lacks conserved residue(s) required for the propagation of feature annotation.</text>
</comment>
<dbReference type="PANTHER" id="PTHR11728:SF1">
    <property type="entry name" value="GLYCEROL-3-PHOSPHATE DEHYDROGENASE [NAD(+)] 2, CHLOROPLASTIC"/>
    <property type="match status" value="1"/>
</dbReference>
<dbReference type="PRINTS" id="PR00077">
    <property type="entry name" value="GPDHDRGNASE"/>
</dbReference>
<keyword evidence="4 7" id="KW-0443">Lipid metabolism</keyword>
<feature type="binding site" evidence="7">
    <location>
        <position position="115"/>
    </location>
    <ligand>
        <name>NADPH</name>
        <dbReference type="ChEBI" id="CHEBI:57783"/>
    </ligand>
</feature>
<comment type="pathway">
    <text evidence="7">Membrane lipid metabolism; glycerophospholipid metabolism.</text>
</comment>
<keyword evidence="5 7" id="KW-0594">Phospholipid biosynthesis</keyword>
<dbReference type="PATRIC" id="fig|999432.5.peg.828"/>
<comment type="function">
    <text evidence="7">Catalyzes the reduction of the glycolytic intermediate dihydroxyacetone phosphate (DHAP) to sn-glycerol 3-phosphate (G3P), the key precursor for phospholipid synthesis.</text>
</comment>
<feature type="binding site" evidence="7">
    <location>
        <position position="263"/>
    </location>
    <ligand>
        <name>sn-glycerol 3-phosphate</name>
        <dbReference type="ChEBI" id="CHEBI:57597"/>
    </ligand>
</feature>
<name>A0A0E2EJ83_TREDN</name>
<dbReference type="PROSITE" id="PS00957">
    <property type="entry name" value="NAD_G3PDH"/>
    <property type="match status" value="1"/>
</dbReference>
<evidence type="ECO:0000256" key="7">
    <source>
        <dbReference type="HAMAP-Rule" id="MF_00394"/>
    </source>
</evidence>
<dbReference type="GO" id="GO:0141152">
    <property type="term" value="F:glycerol-3-phosphate dehydrogenase (NAD+) activity"/>
    <property type="evidence" value="ECO:0007669"/>
    <property type="project" value="RHEA"/>
</dbReference>
<keyword evidence="7 10" id="KW-0520">NAD</keyword>
<dbReference type="Pfam" id="PF07479">
    <property type="entry name" value="NAD_Gly3P_dh_C"/>
    <property type="match status" value="1"/>
</dbReference>
<feature type="binding site" evidence="7">
    <location>
        <position position="274"/>
    </location>
    <ligand>
        <name>sn-glycerol 3-phosphate</name>
        <dbReference type="ChEBI" id="CHEBI:57597"/>
    </ligand>
</feature>
<comment type="caution">
    <text evidence="15">The sequence shown here is derived from an EMBL/GenBank/DDBJ whole genome shotgun (WGS) entry which is preliminary data.</text>
</comment>
<dbReference type="PROSITE" id="PS51257">
    <property type="entry name" value="PROKAR_LIPOPROTEIN"/>
    <property type="match status" value="1"/>
</dbReference>
<feature type="active site" description="Proton acceptor" evidence="7 8">
    <location>
        <position position="204"/>
    </location>
</feature>
<feature type="binding site" evidence="7">
    <location>
        <position position="309"/>
    </location>
    <ligand>
        <name>NADPH</name>
        <dbReference type="ChEBI" id="CHEBI:57783"/>
    </ligand>
</feature>
<sequence>MNDKIAIIGAGSWGTAVACSLGKNGHRVVLWSHTAGVADSINTDHINEKYLPKHKLPKTVSASTDMEEVCKDASFIFLASPSLYLTSAVEELLKFAPFSHDDGEMPYPTIAVLTKGFIPDENGEPQFIIDVLEKMLPDFYKNHLVYVAGPSHGEEVAEGKLTGLIAASQNPMCSIRCREILRSRSLLVYSSLDIIGVQVCAAAKNVVAVAFGVLDALTVTSDIFGDNTESLLLAAGLNEIQTIGRAMGATHPETFTSISGVGDLDVTCRSKYGRNRRFGNEIITKKILLSFENLDDLIKNIDKIGYLPEGVVACKYLNILAEKRNLKLPICSGLYKILNKELKPLDLIENLLQGDTK</sequence>
<feature type="domain" description="Glycerol-3-phosphate dehydrogenase NAD-dependent N-terminal" evidence="13">
    <location>
        <begin position="4"/>
        <end position="172"/>
    </location>
</feature>
<comment type="catalytic activity">
    <reaction evidence="7">
        <text>sn-glycerol 3-phosphate + NAD(+) = dihydroxyacetone phosphate + NADH + H(+)</text>
        <dbReference type="Rhea" id="RHEA:11092"/>
        <dbReference type="ChEBI" id="CHEBI:15378"/>
        <dbReference type="ChEBI" id="CHEBI:57540"/>
        <dbReference type="ChEBI" id="CHEBI:57597"/>
        <dbReference type="ChEBI" id="CHEBI:57642"/>
        <dbReference type="ChEBI" id="CHEBI:57945"/>
        <dbReference type="EC" id="1.1.1.94"/>
    </reaction>
</comment>
<dbReference type="InterPro" id="IPR006168">
    <property type="entry name" value="G3P_DH_NAD-dep"/>
</dbReference>
<dbReference type="GO" id="GO:0051287">
    <property type="term" value="F:NAD binding"/>
    <property type="evidence" value="ECO:0007669"/>
    <property type="project" value="InterPro"/>
</dbReference>
<dbReference type="UniPathway" id="UPA00940"/>
<comment type="similarity">
    <text evidence="1 7 11">Belongs to the NAD-dependent glycerol-3-phosphate dehydrogenase family.</text>
</comment>
<dbReference type="EC" id="1.1.1.94" evidence="7"/>
<feature type="binding site" evidence="7">
    <location>
        <position position="115"/>
    </location>
    <ligand>
        <name>sn-glycerol 3-phosphate</name>
        <dbReference type="ChEBI" id="CHEBI:57597"/>
    </ligand>
</feature>
<keyword evidence="6 7" id="KW-1208">Phospholipid metabolism</keyword>
<feature type="binding site" evidence="7">
    <location>
        <position position="307"/>
    </location>
    <ligand>
        <name>NADPH</name>
        <dbReference type="ChEBI" id="CHEBI:57783"/>
    </ligand>
</feature>
<feature type="domain" description="Glycerol-3-phosphate dehydrogenase NAD-dependent C-terminal" evidence="14">
    <location>
        <begin position="193"/>
        <end position="348"/>
    </location>
</feature>
<feature type="binding site" evidence="7">
    <location>
        <position position="204"/>
    </location>
    <ligand>
        <name>sn-glycerol 3-phosphate</name>
        <dbReference type="ChEBI" id="CHEBI:57597"/>
    </ligand>
</feature>
<keyword evidence="7" id="KW-0547">Nucleotide-binding</keyword>
<feature type="binding site" evidence="7">
    <location>
        <position position="50"/>
    </location>
    <ligand>
        <name>NADPH</name>
        <dbReference type="ChEBI" id="CHEBI:57783"/>
    </ligand>
</feature>
<feature type="binding site" evidence="10">
    <location>
        <begin position="9"/>
        <end position="14"/>
    </location>
    <ligand>
        <name>NAD(+)</name>
        <dbReference type="ChEBI" id="CHEBI:57540"/>
    </ligand>
</feature>
<dbReference type="SUPFAM" id="SSF48179">
    <property type="entry name" value="6-phosphogluconate dehydrogenase C-terminal domain-like"/>
    <property type="match status" value="1"/>
</dbReference>
<evidence type="ECO:0000256" key="6">
    <source>
        <dbReference type="ARBA" id="ARBA00023264"/>
    </source>
</evidence>
<feature type="binding site" evidence="10">
    <location>
        <position position="274"/>
    </location>
    <ligand>
        <name>NAD(+)</name>
        <dbReference type="ChEBI" id="CHEBI:57540"/>
    </ligand>
</feature>
<proteinExistence type="inferred from homology"/>
<evidence type="ECO:0000256" key="4">
    <source>
        <dbReference type="ARBA" id="ARBA00023098"/>
    </source>
</evidence>
<comment type="catalytic activity">
    <reaction evidence="7 12">
        <text>sn-glycerol 3-phosphate + NADP(+) = dihydroxyacetone phosphate + NADPH + H(+)</text>
        <dbReference type="Rhea" id="RHEA:11096"/>
        <dbReference type="ChEBI" id="CHEBI:15378"/>
        <dbReference type="ChEBI" id="CHEBI:57597"/>
        <dbReference type="ChEBI" id="CHEBI:57642"/>
        <dbReference type="ChEBI" id="CHEBI:57783"/>
        <dbReference type="ChEBI" id="CHEBI:58349"/>
        <dbReference type="EC" id="1.1.1.94"/>
    </reaction>
</comment>
<dbReference type="PANTHER" id="PTHR11728">
    <property type="entry name" value="GLYCEROL-3-PHOSPHATE DEHYDROGENASE"/>
    <property type="match status" value="1"/>
</dbReference>
<dbReference type="HOGENOM" id="CLU_033449_0_0_12"/>
<feature type="binding site" evidence="7">
    <location>
        <position position="12"/>
    </location>
    <ligand>
        <name>NADPH</name>
        <dbReference type="ChEBI" id="CHEBI:57783"/>
    </ligand>
</feature>
<comment type="subcellular location">
    <subcellularLocation>
        <location evidence="7">Cytoplasm</location>
    </subcellularLocation>
</comment>
<dbReference type="GO" id="GO:0141153">
    <property type="term" value="F:glycerol-3-phosphate dehydrogenase (NADP+) activity"/>
    <property type="evidence" value="ECO:0007669"/>
    <property type="project" value="RHEA"/>
</dbReference>
<dbReference type="InterPro" id="IPR011128">
    <property type="entry name" value="G3P_DH_NAD-dep_N"/>
</dbReference>
<evidence type="ECO:0000256" key="9">
    <source>
        <dbReference type="PIRSR" id="PIRSR000114-2"/>
    </source>
</evidence>
<evidence type="ECO:0000259" key="14">
    <source>
        <dbReference type="Pfam" id="PF07479"/>
    </source>
</evidence>
<feature type="binding site" evidence="7">
    <location>
        <position position="274"/>
    </location>
    <ligand>
        <name>NADPH</name>
        <dbReference type="ChEBI" id="CHEBI:57783"/>
    </ligand>
</feature>
<dbReference type="AlphaFoldDB" id="A0A0E2EJ83"/>
<dbReference type="GO" id="GO:0008654">
    <property type="term" value="P:phospholipid biosynthetic process"/>
    <property type="evidence" value="ECO:0007669"/>
    <property type="project" value="UniProtKB-KW"/>
</dbReference>
<accession>A0A0E2EJ83</accession>
<feature type="binding site" evidence="9">
    <location>
        <position position="115"/>
    </location>
    <ligand>
        <name>substrate</name>
    </ligand>
</feature>
<dbReference type="GO" id="GO:0006650">
    <property type="term" value="P:glycerophospholipid metabolic process"/>
    <property type="evidence" value="ECO:0007669"/>
    <property type="project" value="UniProtKB-UniRule"/>
</dbReference>
<protein>
    <recommendedName>
        <fullName evidence="7">Glycerol-3-phosphate dehydrogenase [NAD(P)+]</fullName>
        <ecNumber evidence="7">1.1.1.94</ecNumber>
    </recommendedName>
    <alternativeName>
        <fullName evidence="7">NAD(P)(+)-dependent glycerol-3-phosphate dehydrogenase</fullName>
    </alternativeName>
    <alternativeName>
        <fullName evidence="7">NAD(P)H-dependent dihydroxyacetone-phosphate reductase</fullName>
    </alternativeName>
</protein>
<dbReference type="InterPro" id="IPR013328">
    <property type="entry name" value="6PGD_dom2"/>
</dbReference>
<evidence type="ECO:0000256" key="12">
    <source>
        <dbReference type="RuleBase" id="RU000439"/>
    </source>
</evidence>
<dbReference type="PIRSF" id="PIRSF000114">
    <property type="entry name" value="Glycerol-3-P_dh"/>
    <property type="match status" value="1"/>
</dbReference>
<keyword evidence="7" id="KW-0963">Cytoplasm</keyword>
<evidence type="ECO:0000313" key="15">
    <source>
        <dbReference type="EMBL" id="EMB35033.1"/>
    </source>
</evidence>
<dbReference type="NCBIfam" id="NF000940">
    <property type="entry name" value="PRK00094.1-2"/>
    <property type="match status" value="1"/>
</dbReference>
<dbReference type="InterPro" id="IPR036291">
    <property type="entry name" value="NAD(P)-bd_dom_sf"/>
</dbReference>
<organism evidence="15">
    <name type="scientific">Treponema denticola H-22</name>
    <dbReference type="NCBI Taxonomy" id="999432"/>
    <lineage>
        <taxon>Bacteria</taxon>
        <taxon>Pseudomonadati</taxon>
        <taxon>Spirochaetota</taxon>
        <taxon>Spirochaetia</taxon>
        <taxon>Spirochaetales</taxon>
        <taxon>Treponemataceae</taxon>
        <taxon>Treponema</taxon>
    </lineage>
</organism>
<evidence type="ECO:0000256" key="11">
    <source>
        <dbReference type="RuleBase" id="RU000437"/>
    </source>
</evidence>
<dbReference type="NCBIfam" id="NF000945">
    <property type="entry name" value="PRK00094.2-3"/>
    <property type="match status" value="1"/>
</dbReference>
<dbReference type="RefSeq" id="WP_002683655.1">
    <property type="nucleotide sequence ID" value="NZ_CM001795.1"/>
</dbReference>
<feature type="binding site" evidence="7">
    <location>
        <position position="151"/>
    </location>
    <ligand>
        <name>sn-glycerol 3-phosphate</name>
        <dbReference type="ChEBI" id="CHEBI:57597"/>
    </ligand>
</feature>
<evidence type="ECO:0000256" key="5">
    <source>
        <dbReference type="ARBA" id="ARBA00023209"/>
    </source>
</evidence>
<gene>
    <name evidence="7" type="primary">gpsA</name>
    <name evidence="15" type="ORF">HMPREF9726_00799</name>
</gene>
<dbReference type="InterPro" id="IPR006109">
    <property type="entry name" value="G3P_DH_NAD-dep_C"/>
</dbReference>
<evidence type="ECO:0000256" key="8">
    <source>
        <dbReference type="PIRSR" id="PIRSR000114-1"/>
    </source>
</evidence>
<dbReference type="HAMAP" id="MF_00394">
    <property type="entry name" value="NAD_Glyc3P_dehydrog"/>
    <property type="match status" value="1"/>
</dbReference>
<feature type="binding site" evidence="7">
    <location>
        <position position="153"/>
    </location>
    <ligand>
        <name>NADPH</name>
        <dbReference type="ChEBI" id="CHEBI:57783"/>
    </ligand>
</feature>